<dbReference type="PANTHER" id="PTHR22094">
    <property type="entry name" value="DIFFUSE PANBRONCHIOLITIS CRITICAL REGION GENE 1"/>
    <property type="match status" value="1"/>
</dbReference>
<feature type="region of interest" description="Disordered" evidence="1">
    <location>
        <begin position="344"/>
        <end position="410"/>
    </location>
</feature>
<keyword evidence="3" id="KW-0732">Signal</keyword>
<feature type="compositionally biased region" description="Low complexity" evidence="1">
    <location>
        <begin position="167"/>
        <end position="218"/>
    </location>
</feature>
<comment type="caution">
    <text evidence="4">The sequence shown here is derived from an EMBL/GenBank/DDBJ whole genome shotgun (WGS) entry which is preliminary data.</text>
</comment>
<reference evidence="4 5" key="1">
    <citation type="journal article" date="2020" name="Nature">
        <title>Six reference-quality genomes reveal evolution of bat adaptations.</title>
        <authorList>
            <person name="Jebb D."/>
            <person name="Huang Z."/>
            <person name="Pippel M."/>
            <person name="Hughes G.M."/>
            <person name="Lavrichenko K."/>
            <person name="Devanna P."/>
            <person name="Winkler S."/>
            <person name="Jermiin L.S."/>
            <person name="Skirmuntt E.C."/>
            <person name="Katzourakis A."/>
            <person name="Burkitt-Gray L."/>
            <person name="Ray D.A."/>
            <person name="Sullivan K.A.M."/>
            <person name="Roscito J.G."/>
            <person name="Kirilenko B.M."/>
            <person name="Davalos L.M."/>
            <person name="Corthals A.P."/>
            <person name="Power M.L."/>
            <person name="Jones G."/>
            <person name="Ransome R.D."/>
            <person name="Dechmann D.K.N."/>
            <person name="Locatelli A.G."/>
            <person name="Puechmaille S.J."/>
            <person name="Fedrigo O."/>
            <person name="Jarvis E.D."/>
            <person name="Hiller M."/>
            <person name="Vernes S.C."/>
            <person name="Myers E.W."/>
            <person name="Teeling E.C."/>
        </authorList>
    </citation>
    <scope>NUCLEOTIDE SEQUENCE [LARGE SCALE GENOMIC DNA]</scope>
    <source>
        <strain evidence="4">MMolMol1</strain>
        <tissue evidence="4">Muscle</tissue>
    </source>
</reference>
<evidence type="ECO:0000256" key="3">
    <source>
        <dbReference type="SAM" id="SignalP"/>
    </source>
</evidence>
<organism evidence="4 5">
    <name type="scientific">Molossus molossus</name>
    <name type="common">Pallas' mastiff bat</name>
    <name type="synonym">Vespertilio molossus</name>
    <dbReference type="NCBI Taxonomy" id="27622"/>
    <lineage>
        <taxon>Eukaryota</taxon>
        <taxon>Metazoa</taxon>
        <taxon>Chordata</taxon>
        <taxon>Craniata</taxon>
        <taxon>Vertebrata</taxon>
        <taxon>Euteleostomi</taxon>
        <taxon>Mammalia</taxon>
        <taxon>Eutheria</taxon>
        <taxon>Laurasiatheria</taxon>
        <taxon>Chiroptera</taxon>
        <taxon>Yangochiroptera</taxon>
        <taxon>Molossidae</taxon>
        <taxon>Molossus</taxon>
    </lineage>
</organism>
<evidence type="ECO:0000313" key="5">
    <source>
        <dbReference type="Proteomes" id="UP000550707"/>
    </source>
</evidence>
<feature type="compositionally biased region" description="Polar residues" evidence="1">
    <location>
        <begin position="352"/>
        <end position="375"/>
    </location>
</feature>
<dbReference type="InterPro" id="IPR026623">
    <property type="entry name" value="MUCL3"/>
</dbReference>
<feature type="region of interest" description="Disordered" evidence="1">
    <location>
        <begin position="32"/>
        <end position="234"/>
    </location>
</feature>
<feature type="compositionally biased region" description="Basic residues" evidence="1">
    <location>
        <begin position="150"/>
        <end position="166"/>
    </location>
</feature>
<evidence type="ECO:0000256" key="1">
    <source>
        <dbReference type="SAM" id="MobiDB-lite"/>
    </source>
</evidence>
<accession>A0A7J8GRG3</accession>
<keyword evidence="2" id="KW-0472">Membrane</keyword>
<evidence type="ECO:0000313" key="4">
    <source>
        <dbReference type="EMBL" id="KAF6462566.1"/>
    </source>
</evidence>
<evidence type="ECO:0000256" key="2">
    <source>
        <dbReference type="SAM" id="Phobius"/>
    </source>
</evidence>
<protein>
    <submittedName>
        <fullName evidence="4">Mucin like 3</fullName>
    </submittedName>
</protein>
<feature type="compositionally biased region" description="Basic residues" evidence="1">
    <location>
        <begin position="82"/>
        <end position="96"/>
    </location>
</feature>
<feature type="compositionally biased region" description="Polar residues" evidence="1">
    <location>
        <begin position="260"/>
        <end position="275"/>
    </location>
</feature>
<feature type="region of interest" description="Disordered" evidence="1">
    <location>
        <begin position="254"/>
        <end position="275"/>
    </location>
</feature>
<feature type="chain" id="PRO_5029543678" evidence="3">
    <location>
        <begin position="30"/>
        <end position="490"/>
    </location>
</feature>
<feature type="compositionally biased region" description="Basic and acidic residues" evidence="1">
    <location>
        <begin position="53"/>
        <end position="81"/>
    </location>
</feature>
<feature type="transmembrane region" description="Helical" evidence="2">
    <location>
        <begin position="419"/>
        <end position="443"/>
    </location>
</feature>
<keyword evidence="5" id="KW-1185">Reference proteome</keyword>
<proteinExistence type="predicted"/>
<feature type="compositionally biased region" description="Polar residues" evidence="1">
    <location>
        <begin position="101"/>
        <end position="123"/>
    </location>
</feature>
<dbReference type="EMBL" id="JACASF010000008">
    <property type="protein sequence ID" value="KAF6462566.1"/>
    <property type="molecule type" value="Genomic_DNA"/>
</dbReference>
<feature type="signal peptide" evidence="3">
    <location>
        <begin position="1"/>
        <end position="29"/>
    </location>
</feature>
<dbReference type="PANTHER" id="PTHR22094:SF0">
    <property type="entry name" value="MUCIN-LIKE PROTEIN 3"/>
    <property type="match status" value="1"/>
</dbReference>
<feature type="compositionally biased region" description="Low complexity" evidence="1">
    <location>
        <begin position="376"/>
        <end position="387"/>
    </location>
</feature>
<keyword evidence="2" id="KW-0812">Transmembrane</keyword>
<keyword evidence="2" id="KW-1133">Transmembrane helix</keyword>
<dbReference type="AlphaFoldDB" id="A0A7J8GRG3"/>
<sequence length="490" mass="53328">MARLAHCVRCSLGLQYCLLFLLAAREAGAATLQEHPTSESPTPNHLPPPTPDFAHRTPSDHTALHLGHNHRDPHNSAETHQPKHHCNATRHSRPRHKPLDNPQSSMAHQEAPATSEQNPSNQGKDPVIRNGRSAGSNNTHKKSSDATTKPKSKTTCHTSKTSKRTVNRNTSTTGTSSENTSITSHSKSTKTLSRHTVNSGTTKKPTSSSDKSTTYKASDNTKNTTESKERVDKLPVSANYTTTVVSDKTLIKTRGHPKEIQSTTEKNKQTQATPTYHGQKTILADVKTTKALTMLTDHEKHSTSAHEKMHTKKTTYTKRKTTPIPAMSTENPGRTTATTEPIKSSVKVTGEKSVTSSIPRPNKTHQVPTGTFTFPTSSVELSSVTSEAPANKSHPYQNKDGSQGGLHVGERGDSDSFPAWAIVIVVLVAVILLLVFLGLIFLVSYMTRTRRALIHSGADDEPEDEGGPNSYPVYLMEQQTLGVGQIPSPR</sequence>
<dbReference type="Proteomes" id="UP000550707">
    <property type="component" value="Unassembled WGS sequence"/>
</dbReference>
<gene>
    <name evidence="4" type="ORF">HJG59_012634</name>
</gene>
<name>A0A7J8GRG3_MOLMO</name>